<keyword evidence="7" id="KW-0573">Peptidoglycan synthesis</keyword>
<evidence type="ECO:0000313" key="9">
    <source>
        <dbReference type="Proteomes" id="UP000002620"/>
    </source>
</evidence>
<dbReference type="STRING" id="429009.Adeg_1611"/>
<dbReference type="KEGG" id="adg:Adeg_1611"/>
<organism evidence="8 9">
    <name type="scientific">Ammonifex degensii (strain DSM 10501 / KC4)</name>
    <dbReference type="NCBI Taxonomy" id="429009"/>
    <lineage>
        <taxon>Bacteria</taxon>
        <taxon>Bacillati</taxon>
        <taxon>Bacillota</taxon>
        <taxon>Clostridia</taxon>
        <taxon>Thermoanaerobacterales</taxon>
        <taxon>Thermoanaerobacteraceae</taxon>
        <taxon>Ammonifex</taxon>
    </lineage>
</organism>
<comment type="pathway">
    <text evidence="7">Cell wall biogenesis; peptidoglycan biosynthesis.</text>
</comment>
<comment type="similarity">
    <text evidence="7">Belongs to the SEDS family. MrdB/RodA subfamily.</text>
</comment>
<dbReference type="Proteomes" id="UP000002620">
    <property type="component" value="Chromosome"/>
</dbReference>
<dbReference type="GO" id="GO:0051301">
    <property type="term" value="P:cell division"/>
    <property type="evidence" value="ECO:0007669"/>
    <property type="project" value="InterPro"/>
</dbReference>
<dbReference type="RefSeq" id="WP_015739582.1">
    <property type="nucleotide sequence ID" value="NC_013385.1"/>
</dbReference>
<keyword evidence="4 7" id="KW-0133">Cell shape</keyword>
<evidence type="ECO:0000256" key="2">
    <source>
        <dbReference type="ARBA" id="ARBA00022475"/>
    </source>
</evidence>
<dbReference type="EC" id="2.4.99.28" evidence="7"/>
<dbReference type="GO" id="GO:0005886">
    <property type="term" value="C:plasma membrane"/>
    <property type="evidence" value="ECO:0007669"/>
    <property type="project" value="UniProtKB-SubCell"/>
</dbReference>
<dbReference type="AlphaFoldDB" id="C9R8S6"/>
<evidence type="ECO:0000256" key="7">
    <source>
        <dbReference type="HAMAP-Rule" id="MF_02079"/>
    </source>
</evidence>
<dbReference type="GO" id="GO:0008955">
    <property type="term" value="F:peptidoglycan glycosyltransferase activity"/>
    <property type="evidence" value="ECO:0007669"/>
    <property type="project" value="UniProtKB-UniRule"/>
</dbReference>
<feature type="transmembrane region" description="Helical" evidence="7">
    <location>
        <begin position="76"/>
        <end position="97"/>
    </location>
</feature>
<sequence length="377" mass="41844">MLSRLKRSLDWTLIVTALLIILYGMVAISSATHATSPSVPDPLLYVKRQIVWAILGWIGALALISWRYEELARYSWWVYGGAFLMLLAVLIVGHEALGAQRWIRLGPFIFQPSEFAKLALVTSLGSFLAQREGRLRGLKDLLPVFTFVAPLFLLVMKQPDLGTSLVFIAITIGMLYVAGAPARLLLLLVGGGLSLAVAWIWAHFRFGVWIPMKEYQLNRITVFIDPWSDWQGAGYQVIQSQIAIGSGGIWGRGLYQGSQSQLNFLPEQHTDFIFSVVGEELGFCGSAFLLLLYFLLLFRGIKIMVEAKDTYGRLLAAGIISMIAFQVFVNIGMTMGVMPAVGIPLPLFSYGGSSMIVNLASIGLLENIYRRSRRLLF</sequence>
<evidence type="ECO:0000256" key="1">
    <source>
        <dbReference type="ARBA" id="ARBA00004651"/>
    </source>
</evidence>
<dbReference type="InterPro" id="IPR013437">
    <property type="entry name" value="FtsW"/>
</dbReference>
<evidence type="ECO:0000256" key="5">
    <source>
        <dbReference type="ARBA" id="ARBA00022989"/>
    </source>
</evidence>
<dbReference type="InterPro" id="IPR011923">
    <property type="entry name" value="RodA/MrdB"/>
</dbReference>
<proteinExistence type="inferred from homology"/>
<feature type="transmembrane region" description="Helical" evidence="7">
    <location>
        <begin position="185"/>
        <end position="204"/>
    </location>
</feature>
<dbReference type="GO" id="GO:0008360">
    <property type="term" value="P:regulation of cell shape"/>
    <property type="evidence" value="ECO:0007669"/>
    <property type="project" value="UniProtKB-KW"/>
</dbReference>
<dbReference type="OrthoDB" id="9812661at2"/>
<comment type="catalytic activity">
    <reaction evidence="7">
        <text>[GlcNAc-(1-&gt;4)-Mur2Ac(oyl-L-Ala-gamma-D-Glu-L-Lys-D-Ala-D-Ala)](n)-di-trans,octa-cis-undecaprenyl diphosphate + beta-D-GlcNAc-(1-&gt;4)-Mur2Ac(oyl-L-Ala-gamma-D-Glu-L-Lys-D-Ala-D-Ala)-di-trans,octa-cis-undecaprenyl diphosphate = [GlcNAc-(1-&gt;4)-Mur2Ac(oyl-L-Ala-gamma-D-Glu-L-Lys-D-Ala-D-Ala)](n+1)-di-trans,octa-cis-undecaprenyl diphosphate + di-trans,octa-cis-undecaprenyl diphosphate + H(+)</text>
        <dbReference type="Rhea" id="RHEA:23708"/>
        <dbReference type="Rhea" id="RHEA-COMP:9602"/>
        <dbReference type="Rhea" id="RHEA-COMP:9603"/>
        <dbReference type="ChEBI" id="CHEBI:15378"/>
        <dbReference type="ChEBI" id="CHEBI:58405"/>
        <dbReference type="ChEBI" id="CHEBI:60033"/>
        <dbReference type="ChEBI" id="CHEBI:78435"/>
        <dbReference type="EC" id="2.4.99.28"/>
    </reaction>
</comment>
<dbReference type="HOGENOM" id="CLU_029243_0_1_9"/>
<keyword evidence="2 7" id="KW-1003">Cell membrane</keyword>
<dbReference type="GO" id="GO:0015648">
    <property type="term" value="F:lipid-linked peptidoglycan transporter activity"/>
    <property type="evidence" value="ECO:0007669"/>
    <property type="project" value="TreeGrafter"/>
</dbReference>
<keyword evidence="6 7" id="KW-0472">Membrane</keyword>
<evidence type="ECO:0000256" key="3">
    <source>
        <dbReference type="ARBA" id="ARBA00022692"/>
    </source>
</evidence>
<evidence type="ECO:0000313" key="8">
    <source>
        <dbReference type="EMBL" id="ACX52705.1"/>
    </source>
</evidence>
<keyword evidence="3 7" id="KW-0812">Transmembrane</keyword>
<gene>
    <name evidence="7" type="primary">rodA</name>
    <name evidence="8" type="ordered locus">Adeg_1611</name>
</gene>
<feature type="transmembrane region" description="Helical" evidence="7">
    <location>
        <begin position="109"/>
        <end position="129"/>
    </location>
</feature>
<dbReference type="GO" id="GO:0071555">
    <property type="term" value="P:cell wall organization"/>
    <property type="evidence" value="ECO:0007669"/>
    <property type="project" value="UniProtKB-KW"/>
</dbReference>
<keyword evidence="7" id="KW-0808">Transferase</keyword>
<keyword evidence="5 7" id="KW-1133">Transmembrane helix</keyword>
<feature type="transmembrane region" description="Helical" evidence="7">
    <location>
        <begin position="162"/>
        <end position="178"/>
    </location>
</feature>
<dbReference type="PANTHER" id="PTHR30474">
    <property type="entry name" value="CELL CYCLE PROTEIN"/>
    <property type="match status" value="1"/>
</dbReference>
<dbReference type="HAMAP" id="MF_02079">
    <property type="entry name" value="PGT_RodA"/>
    <property type="match status" value="1"/>
</dbReference>
<comment type="function">
    <text evidence="7">Peptidoglycan polymerase that is essential for cell wall elongation.</text>
</comment>
<comment type="subcellular location">
    <subcellularLocation>
        <location evidence="1 7">Cell membrane</location>
        <topology evidence="1 7">Multi-pass membrane protein</topology>
    </subcellularLocation>
</comment>
<dbReference type="InterPro" id="IPR001182">
    <property type="entry name" value="FtsW/RodA"/>
</dbReference>
<feature type="transmembrane region" description="Helical" evidence="7">
    <location>
        <begin position="50"/>
        <end position="69"/>
    </location>
</feature>
<feature type="transmembrane region" description="Helical" evidence="7">
    <location>
        <begin position="272"/>
        <end position="298"/>
    </location>
</feature>
<keyword evidence="9" id="KW-1185">Reference proteome</keyword>
<evidence type="ECO:0000256" key="6">
    <source>
        <dbReference type="ARBA" id="ARBA00023136"/>
    </source>
</evidence>
<reference evidence="8 9" key="1">
    <citation type="submission" date="2009-10" db="EMBL/GenBank/DDBJ databases">
        <title>Complete sequence of chromosome of Ammonifex degensii KC4.</title>
        <authorList>
            <consortium name="US DOE Joint Genome Institute"/>
            <person name="Kerfeld C."/>
            <person name="Goodner B."/>
            <person name="Huber H."/>
            <person name="Stetter K."/>
            <person name="Lucas S."/>
            <person name="Copeland A."/>
            <person name="Lapidus A."/>
            <person name="Glavina del Rio T."/>
            <person name="Dalin E."/>
            <person name="Tice H."/>
            <person name="Bruce D."/>
            <person name="Goodwin L."/>
            <person name="Pitluck S."/>
            <person name="Saunders E."/>
            <person name="Brettin T."/>
            <person name="Detter J.C."/>
            <person name="Han C."/>
            <person name="Larimer F."/>
            <person name="Land M."/>
            <person name="Hauser L."/>
            <person name="Kyrpides N."/>
            <person name="Ovchinnikova G."/>
            <person name="Richardson P."/>
        </authorList>
    </citation>
    <scope>NUCLEOTIDE SEQUENCE [LARGE SCALE GENOMIC DNA]</scope>
    <source>
        <strain evidence="9">DSM 10501 / KC4</strain>
    </source>
</reference>
<name>C9R8S6_AMMDK</name>
<dbReference type="GO" id="GO:0009252">
    <property type="term" value="P:peptidoglycan biosynthetic process"/>
    <property type="evidence" value="ECO:0007669"/>
    <property type="project" value="UniProtKB-UniRule"/>
</dbReference>
<keyword evidence="7" id="KW-0961">Cell wall biogenesis/degradation</keyword>
<feature type="transmembrane region" description="Helical" evidence="7">
    <location>
        <begin position="310"/>
        <end position="331"/>
    </location>
</feature>
<feature type="transmembrane region" description="Helical" evidence="7">
    <location>
        <begin position="141"/>
        <end position="156"/>
    </location>
</feature>
<dbReference type="EMBL" id="CP001785">
    <property type="protein sequence ID" value="ACX52705.1"/>
    <property type="molecule type" value="Genomic_DNA"/>
</dbReference>
<dbReference type="PANTHER" id="PTHR30474:SF1">
    <property type="entry name" value="PEPTIDOGLYCAN GLYCOSYLTRANSFERASE MRDB"/>
    <property type="match status" value="1"/>
</dbReference>
<dbReference type="UniPathway" id="UPA00219"/>
<dbReference type="Pfam" id="PF01098">
    <property type="entry name" value="FTSW_RODA_SPOVE"/>
    <property type="match status" value="1"/>
</dbReference>
<dbReference type="GO" id="GO:0032153">
    <property type="term" value="C:cell division site"/>
    <property type="evidence" value="ECO:0007669"/>
    <property type="project" value="TreeGrafter"/>
</dbReference>
<accession>C9R8S6</accession>
<protein>
    <recommendedName>
        <fullName evidence="7">Peptidoglycan glycosyltransferase RodA</fullName>
        <shortName evidence="7">PGT</shortName>
        <ecNumber evidence="7">2.4.99.28</ecNumber>
    </recommendedName>
    <alternativeName>
        <fullName evidence="7">Cell elongation protein RodA</fullName>
    </alternativeName>
    <alternativeName>
        <fullName evidence="7">Cell wall polymerase</fullName>
    </alternativeName>
    <alternativeName>
        <fullName evidence="7">Peptidoglycan polymerase</fullName>
        <shortName evidence="7">PG polymerase</shortName>
    </alternativeName>
</protein>
<evidence type="ECO:0000256" key="4">
    <source>
        <dbReference type="ARBA" id="ARBA00022960"/>
    </source>
</evidence>
<feature type="transmembrane region" description="Helical" evidence="7">
    <location>
        <begin position="343"/>
        <end position="365"/>
    </location>
</feature>
<dbReference type="NCBIfam" id="TIGR02614">
    <property type="entry name" value="ftsW"/>
    <property type="match status" value="1"/>
</dbReference>
<keyword evidence="7" id="KW-0328">Glycosyltransferase</keyword>
<dbReference type="eggNOG" id="COG0772">
    <property type="taxonomic scope" value="Bacteria"/>
</dbReference>
<dbReference type="NCBIfam" id="TIGR02210">
    <property type="entry name" value="rodA_shape"/>
    <property type="match status" value="1"/>
</dbReference>